<dbReference type="EMBL" id="CP091511">
    <property type="protein sequence ID" value="UOO89829.1"/>
    <property type="molecule type" value="Genomic_DNA"/>
</dbReference>
<gene>
    <name evidence="2" type="ORF">LVJ82_02230</name>
</gene>
<organism evidence="2 3">
    <name type="scientific">Vitreoscilla massiliensis</name>
    <dbReference type="NCBI Taxonomy" id="1689272"/>
    <lineage>
        <taxon>Bacteria</taxon>
        <taxon>Pseudomonadati</taxon>
        <taxon>Pseudomonadota</taxon>
        <taxon>Betaproteobacteria</taxon>
        <taxon>Neisseriales</taxon>
        <taxon>Neisseriaceae</taxon>
        <taxon>Vitreoscilla</taxon>
    </lineage>
</organism>
<dbReference type="Proteomes" id="UP000832011">
    <property type="component" value="Chromosome"/>
</dbReference>
<keyword evidence="1" id="KW-1133">Transmembrane helix</keyword>
<keyword evidence="1" id="KW-0472">Membrane</keyword>
<evidence type="ECO:0008006" key="4">
    <source>
        <dbReference type="Google" id="ProtNLM"/>
    </source>
</evidence>
<sequence>MFTVAIILGLCVCLGTYYAIHQRQIVPVLASAVATMIALLLAKTLPSAWQIDSELWHLFWFGSSFCGMNNNRWITLRSVGLVWSGYALLFWLLHTHMPWPGGSMGSMAVLSVTLWILAAKLMNRHQHPHPQA</sequence>
<accession>A0ABY4E216</accession>
<proteinExistence type="predicted"/>
<evidence type="ECO:0000313" key="2">
    <source>
        <dbReference type="EMBL" id="UOO89829.1"/>
    </source>
</evidence>
<keyword evidence="3" id="KW-1185">Reference proteome</keyword>
<feature type="transmembrane region" description="Helical" evidence="1">
    <location>
        <begin position="99"/>
        <end position="118"/>
    </location>
</feature>
<feature type="transmembrane region" description="Helical" evidence="1">
    <location>
        <begin position="74"/>
        <end position="93"/>
    </location>
</feature>
<feature type="transmembrane region" description="Helical" evidence="1">
    <location>
        <begin position="25"/>
        <end position="42"/>
    </location>
</feature>
<keyword evidence="1" id="KW-0812">Transmembrane</keyword>
<name>A0ABY4E216_9NEIS</name>
<evidence type="ECO:0000313" key="3">
    <source>
        <dbReference type="Proteomes" id="UP000832011"/>
    </source>
</evidence>
<dbReference type="RefSeq" id="WP_058355635.1">
    <property type="nucleotide sequence ID" value="NZ_CABKVG010000007.1"/>
</dbReference>
<evidence type="ECO:0000256" key="1">
    <source>
        <dbReference type="SAM" id="Phobius"/>
    </source>
</evidence>
<protein>
    <recommendedName>
        <fullName evidence="4">Transmembrane protein</fullName>
    </recommendedName>
</protein>
<reference evidence="2 3" key="1">
    <citation type="journal article" date="2022" name="Res Sq">
        <title>Evolution of multicellular longitudinally dividing oral cavity symbionts (Neisseriaceae).</title>
        <authorList>
            <person name="Nyongesa S."/>
            <person name="Weber P."/>
            <person name="Bernet E."/>
            <person name="Pullido F."/>
            <person name="Nieckarz M."/>
            <person name="Delaby M."/>
            <person name="Nieves C."/>
            <person name="Viehboeck T."/>
            <person name="Krause N."/>
            <person name="Rivera-Millot A."/>
            <person name="Nakamura A."/>
            <person name="Vischer N."/>
            <person name="VanNieuwenhze M."/>
            <person name="Brun Y."/>
            <person name="Cava F."/>
            <person name="Bulgheresi S."/>
            <person name="Veyrier F."/>
        </authorList>
    </citation>
    <scope>NUCLEOTIDE SEQUENCE [LARGE SCALE GENOMIC DNA]</scope>
    <source>
        <strain evidence="2 3">SN4</strain>
    </source>
</reference>